<dbReference type="PANTHER" id="PTHR43537:SF39">
    <property type="entry name" value="HTH-TYPE TRANSCRIPTIONAL REGULATOR MCBR"/>
    <property type="match status" value="1"/>
</dbReference>
<dbReference type="AlphaFoldDB" id="A0A9W6FKS3"/>
<dbReference type="Gene3D" id="1.10.10.10">
    <property type="entry name" value="Winged helix-like DNA-binding domain superfamily/Winged helix DNA-binding domain"/>
    <property type="match status" value="1"/>
</dbReference>
<evidence type="ECO:0000259" key="4">
    <source>
        <dbReference type="PROSITE" id="PS50949"/>
    </source>
</evidence>
<name>A0A9W6FKS3_XANFL</name>
<proteinExistence type="predicted"/>
<dbReference type="InterPro" id="IPR036390">
    <property type="entry name" value="WH_DNA-bd_sf"/>
</dbReference>
<comment type="caution">
    <text evidence="5">The sequence shown here is derived from an EMBL/GenBank/DDBJ whole genome shotgun (WGS) entry which is preliminary data.</text>
</comment>
<dbReference type="SUPFAM" id="SSF46785">
    <property type="entry name" value="Winged helix' DNA-binding domain"/>
    <property type="match status" value="1"/>
</dbReference>
<protein>
    <submittedName>
        <fullName evidence="5 6">GntR family transcriptional regulator</fullName>
    </submittedName>
</protein>
<dbReference type="RefSeq" id="WP_281808460.1">
    <property type="nucleotide sequence ID" value="NZ_BSDO01000005.1"/>
</dbReference>
<keyword evidence="2 6" id="KW-0238">DNA-binding</keyword>
<evidence type="ECO:0000256" key="1">
    <source>
        <dbReference type="ARBA" id="ARBA00023015"/>
    </source>
</evidence>
<dbReference type="InterPro" id="IPR036388">
    <property type="entry name" value="WH-like_DNA-bd_sf"/>
</dbReference>
<dbReference type="Pfam" id="PF00392">
    <property type="entry name" value="GntR"/>
    <property type="match status" value="1"/>
</dbReference>
<dbReference type="EMBL" id="BSDO01000005">
    <property type="protein sequence ID" value="GLI23610.1"/>
    <property type="molecule type" value="Genomic_DNA"/>
</dbReference>
<evidence type="ECO:0000313" key="6">
    <source>
        <dbReference type="EMBL" id="MDR6335164.1"/>
    </source>
</evidence>
<keyword evidence="8" id="KW-1185">Reference proteome</keyword>
<dbReference type="SUPFAM" id="SSF48008">
    <property type="entry name" value="GntR ligand-binding domain-like"/>
    <property type="match status" value="1"/>
</dbReference>
<sequence>MANAKTNKTPPAPEEKATRGRAHVYDLVARYMYRGLMVGAFLPGQVMSLRKLAAALGTSPMPVREVLSRLVAANALEETKGGSVRVPRLTPEKIADLFDVREQLEGNATERAAKVCTKDLITELTAINKSLLQAIEKRDIMNCLSQNQKFHFTLYEASGSDVLMPLIESLWLQFGPTMYMSFLVPSMPWDASSHVKIIEALKAENPGAAKRAVLHDIRRTGQALLNVGGGQSIELPFTRGLELLFDT</sequence>
<keyword evidence="3" id="KW-0804">Transcription</keyword>
<dbReference type="SMART" id="SM00895">
    <property type="entry name" value="FCD"/>
    <property type="match status" value="1"/>
</dbReference>
<organism evidence="5 7">
    <name type="scientific">Xanthobacter flavus</name>
    <dbReference type="NCBI Taxonomy" id="281"/>
    <lineage>
        <taxon>Bacteria</taxon>
        <taxon>Pseudomonadati</taxon>
        <taxon>Pseudomonadota</taxon>
        <taxon>Alphaproteobacteria</taxon>
        <taxon>Hyphomicrobiales</taxon>
        <taxon>Xanthobacteraceae</taxon>
        <taxon>Xanthobacter</taxon>
    </lineage>
</organism>
<dbReference type="InterPro" id="IPR011711">
    <property type="entry name" value="GntR_C"/>
</dbReference>
<evidence type="ECO:0000313" key="5">
    <source>
        <dbReference type="EMBL" id="GLI23610.1"/>
    </source>
</evidence>
<reference evidence="6 8" key="2">
    <citation type="submission" date="2023-07" db="EMBL/GenBank/DDBJ databases">
        <title>Genomic Encyclopedia of Type Strains, Phase IV (KMG-IV): sequencing the most valuable type-strain genomes for metagenomic binning, comparative biology and taxonomic classification.</title>
        <authorList>
            <person name="Goeker M."/>
        </authorList>
    </citation>
    <scope>NUCLEOTIDE SEQUENCE [LARGE SCALE GENOMIC DNA]</scope>
    <source>
        <strain evidence="6 8">DSM 338</strain>
    </source>
</reference>
<dbReference type="InterPro" id="IPR000524">
    <property type="entry name" value="Tscrpt_reg_HTH_GntR"/>
</dbReference>
<dbReference type="GO" id="GO:0003700">
    <property type="term" value="F:DNA-binding transcription factor activity"/>
    <property type="evidence" value="ECO:0007669"/>
    <property type="project" value="InterPro"/>
</dbReference>
<dbReference type="GO" id="GO:0003677">
    <property type="term" value="F:DNA binding"/>
    <property type="evidence" value="ECO:0007669"/>
    <property type="project" value="UniProtKB-KW"/>
</dbReference>
<dbReference type="PROSITE" id="PS50949">
    <property type="entry name" value="HTH_GNTR"/>
    <property type="match status" value="1"/>
</dbReference>
<dbReference type="Pfam" id="PF07729">
    <property type="entry name" value="FCD"/>
    <property type="match status" value="1"/>
</dbReference>
<dbReference type="PANTHER" id="PTHR43537">
    <property type="entry name" value="TRANSCRIPTIONAL REGULATOR, GNTR FAMILY"/>
    <property type="match status" value="1"/>
</dbReference>
<reference evidence="5" key="1">
    <citation type="submission" date="2022-12" db="EMBL/GenBank/DDBJ databases">
        <title>Reference genome sequencing for broad-spectrum identification of bacterial and archaeal isolates by mass spectrometry.</title>
        <authorList>
            <person name="Sekiguchi Y."/>
            <person name="Tourlousse D.M."/>
        </authorList>
    </citation>
    <scope>NUCLEOTIDE SEQUENCE</scope>
    <source>
        <strain evidence="5">301</strain>
    </source>
</reference>
<dbReference type="Proteomes" id="UP001144397">
    <property type="component" value="Unassembled WGS sequence"/>
</dbReference>
<dbReference type="GeneID" id="95764067"/>
<keyword evidence="1" id="KW-0805">Transcription regulation</keyword>
<dbReference type="InterPro" id="IPR008920">
    <property type="entry name" value="TF_FadR/GntR_C"/>
</dbReference>
<feature type="domain" description="HTH gntR-type" evidence="4">
    <location>
        <begin position="22"/>
        <end position="89"/>
    </location>
</feature>
<accession>A0A9W6FKS3</accession>
<dbReference type="Gene3D" id="1.20.120.530">
    <property type="entry name" value="GntR ligand-binding domain-like"/>
    <property type="match status" value="1"/>
</dbReference>
<gene>
    <name evidence="6" type="ORF">GGQ86_003654</name>
    <name evidence="5" type="ORF">XFLAVUS301_32840</name>
</gene>
<evidence type="ECO:0000313" key="7">
    <source>
        <dbReference type="Proteomes" id="UP001144397"/>
    </source>
</evidence>
<dbReference type="EMBL" id="JAVDPY010000006">
    <property type="protein sequence ID" value="MDR6335164.1"/>
    <property type="molecule type" value="Genomic_DNA"/>
</dbReference>
<evidence type="ECO:0000256" key="2">
    <source>
        <dbReference type="ARBA" id="ARBA00023125"/>
    </source>
</evidence>
<dbReference type="Proteomes" id="UP001245370">
    <property type="component" value="Unassembled WGS sequence"/>
</dbReference>
<evidence type="ECO:0000313" key="8">
    <source>
        <dbReference type="Proteomes" id="UP001245370"/>
    </source>
</evidence>
<evidence type="ECO:0000256" key="3">
    <source>
        <dbReference type="ARBA" id="ARBA00023163"/>
    </source>
</evidence>